<dbReference type="Proteomes" id="UP000007431">
    <property type="component" value="Unassembled WGS sequence"/>
</dbReference>
<name>D8Q5B7_SCHCM</name>
<dbReference type="OrthoDB" id="16824at2759"/>
<evidence type="ECO:0000313" key="1">
    <source>
        <dbReference type="EMBL" id="EFI97378.1"/>
    </source>
</evidence>
<organism evidence="2">
    <name type="scientific">Schizophyllum commune (strain H4-8 / FGSC 9210)</name>
    <name type="common">Split gill fungus</name>
    <dbReference type="NCBI Taxonomy" id="578458"/>
    <lineage>
        <taxon>Eukaryota</taxon>
        <taxon>Fungi</taxon>
        <taxon>Dikarya</taxon>
        <taxon>Basidiomycota</taxon>
        <taxon>Agaricomycotina</taxon>
        <taxon>Agaricomycetes</taxon>
        <taxon>Agaricomycetidae</taxon>
        <taxon>Agaricales</taxon>
        <taxon>Schizophyllaceae</taxon>
        <taxon>Schizophyllum</taxon>
    </lineage>
</organism>
<dbReference type="eggNOG" id="ENOG502SCMR">
    <property type="taxonomic scope" value="Eukaryota"/>
</dbReference>
<evidence type="ECO:0008006" key="3">
    <source>
        <dbReference type="Google" id="ProtNLM"/>
    </source>
</evidence>
<dbReference type="InParanoid" id="D8Q5B7"/>
<proteinExistence type="predicted"/>
<dbReference type="VEuPathDB" id="FungiDB:SCHCODRAFT_02503541"/>
<protein>
    <recommendedName>
        <fullName evidence="3">DUF1748-domain-containing protein</fullName>
    </recommendedName>
</protein>
<dbReference type="HOGENOM" id="CLU_151392_1_1_1"/>
<accession>D8Q5B7</accession>
<dbReference type="AlphaFoldDB" id="D8Q5B7"/>
<dbReference type="FunCoup" id="D8Q5B7">
    <property type="interactions" value="1"/>
</dbReference>
<dbReference type="PANTHER" id="PTHR28075:SF3">
    <property type="entry name" value="DUF1748-DOMAIN-CONTAINING PROTEIN"/>
    <property type="match status" value="1"/>
</dbReference>
<dbReference type="Pfam" id="PF08520">
    <property type="entry name" value="Mitofissin"/>
    <property type="match status" value="1"/>
</dbReference>
<dbReference type="GeneID" id="9589928"/>
<sequence length="73" mass="7910">MAMLGKLVHYGVDAVLLSTVLAGIRRSSGFTVNPTTVPEGTPRSIFEKYLSVGESVFDMAQATVVNSPYFKRT</sequence>
<dbReference type="GO" id="GO:0005737">
    <property type="term" value="C:cytoplasm"/>
    <property type="evidence" value="ECO:0007669"/>
    <property type="project" value="TreeGrafter"/>
</dbReference>
<dbReference type="OMA" id="MIQGTVV"/>
<keyword evidence="2" id="KW-1185">Reference proteome</keyword>
<dbReference type="InterPro" id="IPR013726">
    <property type="entry name" value="Mitofissin"/>
</dbReference>
<dbReference type="PANTHER" id="PTHR28075">
    <property type="entry name" value="CHROMOSOME 16, WHOLE GENOME SHOTGUN SEQUENCE"/>
    <property type="match status" value="1"/>
</dbReference>
<evidence type="ECO:0000313" key="2">
    <source>
        <dbReference type="Proteomes" id="UP000007431"/>
    </source>
</evidence>
<gene>
    <name evidence="1" type="ORF">SCHCODRAFT_55034</name>
</gene>
<dbReference type="RefSeq" id="XP_003032281.1">
    <property type="nucleotide sequence ID" value="XM_003032235.1"/>
</dbReference>
<dbReference type="KEGG" id="scm:SCHCO_02503541"/>
<dbReference type="EMBL" id="GL377306">
    <property type="protein sequence ID" value="EFI97378.1"/>
    <property type="molecule type" value="Genomic_DNA"/>
</dbReference>
<reference evidence="1 2" key="1">
    <citation type="journal article" date="2010" name="Nat. Biotechnol.">
        <title>Genome sequence of the model mushroom Schizophyllum commune.</title>
        <authorList>
            <person name="Ohm R.A."/>
            <person name="de Jong J.F."/>
            <person name="Lugones L.G."/>
            <person name="Aerts A."/>
            <person name="Kothe E."/>
            <person name="Stajich J.E."/>
            <person name="de Vries R.P."/>
            <person name="Record E."/>
            <person name="Levasseur A."/>
            <person name="Baker S.E."/>
            <person name="Bartholomew K.A."/>
            <person name="Coutinho P.M."/>
            <person name="Erdmann S."/>
            <person name="Fowler T.J."/>
            <person name="Gathman A.C."/>
            <person name="Lombard V."/>
            <person name="Henrissat B."/>
            <person name="Knabe N."/>
            <person name="Kuees U."/>
            <person name="Lilly W.W."/>
            <person name="Lindquist E."/>
            <person name="Lucas S."/>
            <person name="Magnuson J.K."/>
            <person name="Piumi F."/>
            <person name="Raudaskoski M."/>
            <person name="Salamov A."/>
            <person name="Schmutz J."/>
            <person name="Schwarze F.W.M.R."/>
            <person name="vanKuyk P.A."/>
            <person name="Horton J.S."/>
            <person name="Grigoriev I.V."/>
            <person name="Woesten H.A.B."/>
        </authorList>
    </citation>
    <scope>NUCLEOTIDE SEQUENCE [LARGE SCALE GENOMIC DNA]</scope>
    <source>
        <strain evidence="2">H4-8 / FGSC 9210</strain>
    </source>
</reference>